<feature type="transmembrane region" description="Helical" evidence="5">
    <location>
        <begin position="118"/>
        <end position="142"/>
    </location>
</feature>
<dbReference type="InterPro" id="IPR001193">
    <property type="entry name" value="MBTPS2"/>
</dbReference>
<name>A0A382NQZ8_9ZZZZ</name>
<dbReference type="InterPro" id="IPR008915">
    <property type="entry name" value="Peptidase_M50"/>
</dbReference>
<evidence type="ECO:0000256" key="4">
    <source>
        <dbReference type="ARBA" id="ARBA00023136"/>
    </source>
</evidence>
<comment type="subcellular location">
    <subcellularLocation>
        <location evidence="1">Endomembrane system</location>
        <topology evidence="1">Multi-pass membrane protein</topology>
    </subcellularLocation>
</comment>
<dbReference type="PANTHER" id="PTHR13325:SF3">
    <property type="entry name" value="MEMBRANE-BOUND TRANSCRIPTION FACTOR SITE-2 PROTEASE"/>
    <property type="match status" value="1"/>
</dbReference>
<dbReference type="GO" id="GO:0012505">
    <property type="term" value="C:endomembrane system"/>
    <property type="evidence" value="ECO:0007669"/>
    <property type="project" value="UniProtKB-SubCell"/>
</dbReference>
<keyword evidence="4 5" id="KW-0472">Membrane</keyword>
<proteinExistence type="predicted"/>
<organism evidence="7">
    <name type="scientific">marine metagenome</name>
    <dbReference type="NCBI Taxonomy" id="408172"/>
    <lineage>
        <taxon>unclassified sequences</taxon>
        <taxon>metagenomes</taxon>
        <taxon>ecological metagenomes</taxon>
    </lineage>
</organism>
<feature type="transmembrane region" description="Helical" evidence="5">
    <location>
        <begin position="196"/>
        <end position="212"/>
    </location>
</feature>
<accession>A0A382NQZ8</accession>
<dbReference type="GO" id="GO:0004222">
    <property type="term" value="F:metalloendopeptidase activity"/>
    <property type="evidence" value="ECO:0007669"/>
    <property type="project" value="InterPro"/>
</dbReference>
<dbReference type="PANTHER" id="PTHR13325">
    <property type="entry name" value="PROTEASE M50 MEMBRANE-BOUND TRANSCRIPTION FACTOR SITE 2 PROTEASE"/>
    <property type="match status" value="1"/>
</dbReference>
<feature type="domain" description="Peptidase M50" evidence="6">
    <location>
        <begin position="169"/>
        <end position="249"/>
    </location>
</feature>
<dbReference type="CDD" id="cd06159">
    <property type="entry name" value="S2P-M50_PDZ_Arch"/>
    <property type="match status" value="1"/>
</dbReference>
<evidence type="ECO:0000256" key="5">
    <source>
        <dbReference type="SAM" id="Phobius"/>
    </source>
</evidence>
<keyword evidence="3 5" id="KW-1133">Transmembrane helix</keyword>
<reference evidence="7" key="1">
    <citation type="submission" date="2018-05" db="EMBL/GenBank/DDBJ databases">
        <authorList>
            <person name="Lanie J.A."/>
            <person name="Ng W.-L."/>
            <person name="Kazmierczak K.M."/>
            <person name="Andrzejewski T.M."/>
            <person name="Davidsen T.M."/>
            <person name="Wayne K.J."/>
            <person name="Tettelin H."/>
            <person name="Glass J.I."/>
            <person name="Rusch D."/>
            <person name="Podicherti R."/>
            <person name="Tsui H.-C.T."/>
            <person name="Winkler M.E."/>
        </authorList>
    </citation>
    <scope>NUCLEOTIDE SEQUENCE</scope>
</reference>
<dbReference type="Pfam" id="PF02163">
    <property type="entry name" value="Peptidase_M50"/>
    <property type="match status" value="1"/>
</dbReference>
<dbReference type="PRINTS" id="PR01000">
    <property type="entry name" value="SREBPS2PTASE"/>
</dbReference>
<feature type="non-terminal residue" evidence="7">
    <location>
        <position position="297"/>
    </location>
</feature>
<dbReference type="AlphaFoldDB" id="A0A382NQZ8"/>
<dbReference type="EMBL" id="UINC01102177">
    <property type="protein sequence ID" value="SVC63593.1"/>
    <property type="molecule type" value="Genomic_DNA"/>
</dbReference>
<evidence type="ECO:0000256" key="3">
    <source>
        <dbReference type="ARBA" id="ARBA00022989"/>
    </source>
</evidence>
<protein>
    <recommendedName>
        <fullName evidence="6">Peptidase M50 domain-containing protein</fullName>
    </recommendedName>
</protein>
<dbReference type="GO" id="GO:0005737">
    <property type="term" value="C:cytoplasm"/>
    <property type="evidence" value="ECO:0007669"/>
    <property type="project" value="TreeGrafter"/>
</dbReference>
<feature type="transmembrane region" description="Helical" evidence="5">
    <location>
        <begin position="163"/>
        <end position="184"/>
    </location>
</feature>
<feature type="transmembrane region" description="Helical" evidence="5">
    <location>
        <begin position="42"/>
        <end position="65"/>
    </location>
</feature>
<evidence type="ECO:0000256" key="1">
    <source>
        <dbReference type="ARBA" id="ARBA00004127"/>
    </source>
</evidence>
<keyword evidence="2 5" id="KW-0812">Transmembrane</keyword>
<feature type="transmembrane region" description="Helical" evidence="5">
    <location>
        <begin position="233"/>
        <end position="257"/>
    </location>
</feature>
<evidence type="ECO:0000256" key="2">
    <source>
        <dbReference type="ARBA" id="ARBA00022692"/>
    </source>
</evidence>
<sequence>MATKKNESVEEEESYDALHAEEILPELTGMPIEVHIRRHRKFILFLAFCLYLGWYSFALFLIAWITGVRWAENEGYLQKYNMDLVWGRSFLMWRTDWGKDFIERISQNKPFWRRVGDVWVVTVFIIMILMFSLLLWQATLAWQIPKTSAVSPKMMIGLPGLNPVIPLWYGILALVIAMVIHEFSHGILSRVADVKVKALGLLLFFFPVGAFVEPDEEGMKTMKKWERMRLYAAGPGSNMVVAVVFSFLFSSVMVASLEPAEDGLLLYSVSADYGGAEAGLEPWMLLTAIDEEEVRNT</sequence>
<gene>
    <name evidence="7" type="ORF">METZ01_LOCUS316447</name>
</gene>
<evidence type="ECO:0000259" key="6">
    <source>
        <dbReference type="Pfam" id="PF02163"/>
    </source>
</evidence>
<evidence type="ECO:0000313" key="7">
    <source>
        <dbReference type="EMBL" id="SVC63593.1"/>
    </source>
</evidence>
<dbReference type="GO" id="GO:0031293">
    <property type="term" value="P:membrane protein intracellular domain proteolysis"/>
    <property type="evidence" value="ECO:0007669"/>
    <property type="project" value="TreeGrafter"/>
</dbReference>
<dbReference type="GO" id="GO:0016020">
    <property type="term" value="C:membrane"/>
    <property type="evidence" value="ECO:0007669"/>
    <property type="project" value="InterPro"/>
</dbReference>